<keyword evidence="1" id="KW-0472">Membrane</keyword>
<keyword evidence="1" id="KW-1133">Transmembrane helix</keyword>
<reference evidence="2 3" key="1">
    <citation type="submission" date="2015-01" db="EMBL/GenBank/DDBJ databases">
        <title>The Genome Sequence of Capronia semiimmersa CBS27337.</title>
        <authorList>
            <consortium name="The Broad Institute Genomics Platform"/>
            <person name="Cuomo C."/>
            <person name="de Hoog S."/>
            <person name="Gorbushina A."/>
            <person name="Stielow B."/>
            <person name="Teixiera M."/>
            <person name="Abouelleil A."/>
            <person name="Chapman S.B."/>
            <person name="Priest M."/>
            <person name="Young S.K."/>
            <person name="Wortman J."/>
            <person name="Nusbaum C."/>
            <person name="Birren B."/>
        </authorList>
    </citation>
    <scope>NUCLEOTIDE SEQUENCE [LARGE SCALE GENOMIC DNA]</scope>
    <source>
        <strain evidence="2 3">CBS 27337</strain>
    </source>
</reference>
<protein>
    <submittedName>
        <fullName evidence="2">Uncharacterized protein</fullName>
    </submittedName>
</protein>
<dbReference type="AlphaFoldDB" id="A0A0D2F5Q4"/>
<sequence>MPLQIPLTGPDQTFFGMPSPSSDLNSLAGALGSIIGYLGAEAAEPYLFERLLWPQRFYNGHSLTTFVGSALLMPMGGPLHRAALEVLDRFRKKGLYKGPQRGHMLGTAFYPNSGLRFHFHGYNGLDHDPEVRNGLWINVLRGLRNHDLSSDQLSKKGADVETQETETRRAVQMVYHLQLSVADESKRNGARVFCEDNVSLATPFVMIASESSAIGCALLILLAEQRCFWFAAYMCLPLLLKLLSILCCVRREPAVPTVNSSSLGPDFLVEVDDYDHGFPLISGPEELVRQFFRHWGHPIRKSRLDRARENMSMALVIGFVFCFPIGLLSMLWVSTTVQIVWLAYQMFVIVVMHLNRLLGFEGPGRLEDTMAHELATNKKLVLHSKNGGTILAELTAYPVSRIREGREKVKEIAREFSAKVELKRNDSNMSEASTLAPSEKPST</sequence>
<feature type="transmembrane region" description="Helical" evidence="1">
    <location>
        <begin position="311"/>
        <end position="333"/>
    </location>
</feature>
<evidence type="ECO:0000313" key="2">
    <source>
        <dbReference type="EMBL" id="KIW63238.1"/>
    </source>
</evidence>
<feature type="transmembrane region" description="Helical" evidence="1">
    <location>
        <begin position="339"/>
        <end position="358"/>
    </location>
</feature>
<keyword evidence="3" id="KW-1185">Reference proteome</keyword>
<keyword evidence="1" id="KW-0812">Transmembrane</keyword>
<evidence type="ECO:0000256" key="1">
    <source>
        <dbReference type="SAM" id="Phobius"/>
    </source>
</evidence>
<dbReference type="HOGENOM" id="CLU_657383_0_0_1"/>
<organism evidence="2 3">
    <name type="scientific">Phialophora macrospora</name>
    <dbReference type="NCBI Taxonomy" id="1851006"/>
    <lineage>
        <taxon>Eukaryota</taxon>
        <taxon>Fungi</taxon>
        <taxon>Dikarya</taxon>
        <taxon>Ascomycota</taxon>
        <taxon>Pezizomycotina</taxon>
        <taxon>Eurotiomycetes</taxon>
        <taxon>Chaetothyriomycetidae</taxon>
        <taxon>Chaetothyriales</taxon>
        <taxon>Herpotrichiellaceae</taxon>
        <taxon>Phialophora</taxon>
    </lineage>
</organism>
<dbReference type="EMBL" id="KN846962">
    <property type="protein sequence ID" value="KIW63238.1"/>
    <property type="molecule type" value="Genomic_DNA"/>
</dbReference>
<dbReference type="Proteomes" id="UP000054266">
    <property type="component" value="Unassembled WGS sequence"/>
</dbReference>
<proteinExistence type="predicted"/>
<dbReference type="STRING" id="5601.A0A0D2F5Q4"/>
<gene>
    <name evidence="2" type="ORF">PV04_10101</name>
</gene>
<name>A0A0D2F5Q4_9EURO</name>
<evidence type="ECO:0000313" key="3">
    <source>
        <dbReference type="Proteomes" id="UP000054266"/>
    </source>
</evidence>
<feature type="transmembrane region" description="Helical" evidence="1">
    <location>
        <begin position="228"/>
        <end position="249"/>
    </location>
</feature>
<accession>A0A0D2F5Q4</accession>